<keyword evidence="1" id="KW-1133">Transmembrane helix</keyword>
<name>A0ABC8R0I6_9AQUA</name>
<keyword evidence="3" id="KW-1185">Reference proteome</keyword>
<dbReference type="AlphaFoldDB" id="A0ABC8R0I6"/>
<proteinExistence type="predicted"/>
<evidence type="ECO:0000313" key="2">
    <source>
        <dbReference type="EMBL" id="CAK9136449.1"/>
    </source>
</evidence>
<evidence type="ECO:0000313" key="3">
    <source>
        <dbReference type="Proteomes" id="UP001642360"/>
    </source>
</evidence>
<keyword evidence="1" id="KW-0472">Membrane</keyword>
<protein>
    <submittedName>
        <fullName evidence="2">Uncharacterized protein</fullName>
    </submittedName>
</protein>
<gene>
    <name evidence="2" type="ORF">ILEXP_LOCUS3426</name>
</gene>
<accession>A0ABC8R0I6</accession>
<keyword evidence="1" id="KW-0812">Transmembrane</keyword>
<dbReference type="Proteomes" id="UP001642360">
    <property type="component" value="Unassembled WGS sequence"/>
</dbReference>
<organism evidence="2 3">
    <name type="scientific">Ilex paraguariensis</name>
    <name type="common">yerba mate</name>
    <dbReference type="NCBI Taxonomy" id="185542"/>
    <lineage>
        <taxon>Eukaryota</taxon>
        <taxon>Viridiplantae</taxon>
        <taxon>Streptophyta</taxon>
        <taxon>Embryophyta</taxon>
        <taxon>Tracheophyta</taxon>
        <taxon>Spermatophyta</taxon>
        <taxon>Magnoliopsida</taxon>
        <taxon>eudicotyledons</taxon>
        <taxon>Gunneridae</taxon>
        <taxon>Pentapetalae</taxon>
        <taxon>asterids</taxon>
        <taxon>campanulids</taxon>
        <taxon>Aquifoliales</taxon>
        <taxon>Aquifoliaceae</taxon>
        <taxon>Ilex</taxon>
    </lineage>
</organism>
<evidence type="ECO:0000256" key="1">
    <source>
        <dbReference type="SAM" id="Phobius"/>
    </source>
</evidence>
<dbReference type="EMBL" id="CAUOFW020000755">
    <property type="protein sequence ID" value="CAK9136449.1"/>
    <property type="molecule type" value="Genomic_DNA"/>
</dbReference>
<reference evidence="2 3" key="1">
    <citation type="submission" date="2024-02" db="EMBL/GenBank/DDBJ databases">
        <authorList>
            <person name="Vignale AGUSTIN F."/>
            <person name="Sosa J E."/>
            <person name="Modenutti C."/>
        </authorList>
    </citation>
    <scope>NUCLEOTIDE SEQUENCE [LARGE SCALE GENOMIC DNA]</scope>
</reference>
<comment type="caution">
    <text evidence="2">The sequence shown here is derived from an EMBL/GenBank/DDBJ whole genome shotgun (WGS) entry which is preliminary data.</text>
</comment>
<sequence>MDINLCRRVVRPWLGLKMLDLNDMIVAQLKEKDPTFPNVNKGVLVPMVCIFSVVMLVLENVLAASCDPLS</sequence>
<feature type="transmembrane region" description="Helical" evidence="1">
    <location>
        <begin position="43"/>
        <end position="64"/>
    </location>
</feature>